<organism evidence="3 4">
    <name type="scientific">Fusibacter bizertensis</name>
    <dbReference type="NCBI Taxonomy" id="1488331"/>
    <lineage>
        <taxon>Bacteria</taxon>
        <taxon>Bacillati</taxon>
        <taxon>Bacillota</taxon>
        <taxon>Clostridia</taxon>
        <taxon>Eubacteriales</taxon>
        <taxon>Eubacteriales Family XII. Incertae Sedis</taxon>
        <taxon>Fusibacter</taxon>
    </lineage>
</organism>
<dbReference type="PANTHER" id="PTHR48100:SF1">
    <property type="entry name" value="HISTIDINE PHOSPHATASE FAMILY PROTEIN-RELATED"/>
    <property type="match status" value="1"/>
</dbReference>
<dbReference type="SUPFAM" id="SSF53254">
    <property type="entry name" value="Phosphoglycerate mutase-like"/>
    <property type="match status" value="1"/>
</dbReference>
<dbReference type="InterPro" id="IPR001345">
    <property type="entry name" value="PG/BPGM_mutase_AS"/>
</dbReference>
<accession>A0ABT6N9E8</accession>
<proteinExistence type="predicted"/>
<sequence length="198" mass="23562">MLNFYIVRHGQTEWNTERRFQGWLDSPLTEHGIESALALKTQLEDYKFHHCYTSPSQRAARTMGLILSDHHQSFTTDERLREIKLGPWQGMRHEDIEREFPEQLEIFYNHPENFWLSEAETYHDVYDRVQSFLTDQIALHIDKSRPHNVLVMTHGVTLMVFQLIFDGKPVSELRNYSVAKNTQVHHYQYTPDGYLRVE</sequence>
<dbReference type="PANTHER" id="PTHR48100">
    <property type="entry name" value="BROAD-SPECIFICITY PHOSPHATASE YOR283W-RELATED"/>
    <property type="match status" value="1"/>
</dbReference>
<dbReference type="InterPro" id="IPR013078">
    <property type="entry name" value="His_Pase_superF_clade-1"/>
</dbReference>
<keyword evidence="1" id="KW-0324">Glycolysis</keyword>
<dbReference type="PIRSF" id="PIRSF000709">
    <property type="entry name" value="6PFK_2-Ptase"/>
    <property type="match status" value="1"/>
</dbReference>
<dbReference type="SMART" id="SM00855">
    <property type="entry name" value="PGAM"/>
    <property type="match status" value="1"/>
</dbReference>
<evidence type="ECO:0000313" key="3">
    <source>
        <dbReference type="EMBL" id="MDH8677043.1"/>
    </source>
</evidence>
<dbReference type="PROSITE" id="PS00175">
    <property type="entry name" value="PG_MUTASE"/>
    <property type="match status" value="1"/>
</dbReference>
<dbReference type="GO" id="GO:0016787">
    <property type="term" value="F:hydrolase activity"/>
    <property type="evidence" value="ECO:0007669"/>
    <property type="project" value="UniProtKB-KW"/>
</dbReference>
<keyword evidence="2" id="KW-0413">Isomerase</keyword>
<evidence type="ECO:0000256" key="2">
    <source>
        <dbReference type="ARBA" id="ARBA00023235"/>
    </source>
</evidence>
<gene>
    <name evidence="3" type="ORF">QE109_02725</name>
</gene>
<keyword evidence="3" id="KW-0378">Hydrolase</keyword>
<name>A0ABT6N9E8_9FIRM</name>
<keyword evidence="4" id="KW-1185">Reference proteome</keyword>
<dbReference type="EMBL" id="JARYZI010000001">
    <property type="protein sequence ID" value="MDH8677043.1"/>
    <property type="molecule type" value="Genomic_DNA"/>
</dbReference>
<comment type="caution">
    <text evidence="3">The sequence shown here is derived from an EMBL/GenBank/DDBJ whole genome shotgun (WGS) entry which is preliminary data.</text>
</comment>
<evidence type="ECO:0000256" key="1">
    <source>
        <dbReference type="ARBA" id="ARBA00023152"/>
    </source>
</evidence>
<dbReference type="Gene3D" id="3.40.50.1240">
    <property type="entry name" value="Phosphoglycerate mutase-like"/>
    <property type="match status" value="1"/>
</dbReference>
<dbReference type="EC" id="3.1.3.-" evidence="3"/>
<dbReference type="Proteomes" id="UP001158045">
    <property type="component" value="Unassembled WGS sequence"/>
</dbReference>
<dbReference type="CDD" id="cd07067">
    <property type="entry name" value="HP_PGM_like"/>
    <property type="match status" value="1"/>
</dbReference>
<dbReference type="InterPro" id="IPR029033">
    <property type="entry name" value="His_PPase_superfam"/>
</dbReference>
<reference evidence="3 4" key="1">
    <citation type="submission" date="2023-04" db="EMBL/GenBank/DDBJ databases">
        <title>Fusibacter bizertensis strain WBS, isolated from littoral bottom sediments of the Arctic seas - biochemical and genomic analysis.</title>
        <authorList>
            <person name="Brioukhanov A.L."/>
        </authorList>
    </citation>
    <scope>NUCLEOTIDE SEQUENCE [LARGE SCALE GENOMIC DNA]</scope>
    <source>
        <strain evidence="3 4">WBS</strain>
    </source>
</reference>
<evidence type="ECO:0000313" key="4">
    <source>
        <dbReference type="Proteomes" id="UP001158045"/>
    </source>
</evidence>
<dbReference type="Pfam" id="PF00300">
    <property type="entry name" value="His_Phos_1"/>
    <property type="match status" value="1"/>
</dbReference>
<dbReference type="RefSeq" id="WP_281092841.1">
    <property type="nucleotide sequence ID" value="NZ_JARYZI010000001.1"/>
</dbReference>
<dbReference type="InterPro" id="IPR050275">
    <property type="entry name" value="PGM_Phosphatase"/>
</dbReference>
<protein>
    <submittedName>
        <fullName evidence="3">Histidine phosphatase family protein</fullName>
        <ecNumber evidence="3">3.1.3.-</ecNumber>
    </submittedName>
</protein>